<dbReference type="Pfam" id="PF13392">
    <property type="entry name" value="HNH_3"/>
    <property type="match status" value="1"/>
</dbReference>
<organism evidence="2">
    <name type="scientific">marine sediment metagenome</name>
    <dbReference type="NCBI Taxonomy" id="412755"/>
    <lineage>
        <taxon>unclassified sequences</taxon>
        <taxon>metagenomes</taxon>
        <taxon>ecological metagenomes</taxon>
    </lineage>
</organism>
<feature type="domain" description="HNH nuclease" evidence="1">
    <location>
        <begin position="42"/>
        <end position="85"/>
    </location>
</feature>
<dbReference type="InterPro" id="IPR044925">
    <property type="entry name" value="His-Me_finger_sf"/>
</dbReference>
<dbReference type="Gene3D" id="3.90.75.20">
    <property type="match status" value="1"/>
</dbReference>
<protein>
    <recommendedName>
        <fullName evidence="1">HNH nuclease domain-containing protein</fullName>
    </recommendedName>
</protein>
<reference evidence="2" key="1">
    <citation type="journal article" date="2015" name="Nature">
        <title>Complex archaea that bridge the gap between prokaryotes and eukaryotes.</title>
        <authorList>
            <person name="Spang A."/>
            <person name="Saw J.H."/>
            <person name="Jorgensen S.L."/>
            <person name="Zaremba-Niedzwiedzka K."/>
            <person name="Martijn J."/>
            <person name="Lind A.E."/>
            <person name="van Eijk R."/>
            <person name="Schleper C."/>
            <person name="Guy L."/>
            <person name="Ettema T.J."/>
        </authorList>
    </citation>
    <scope>NUCLEOTIDE SEQUENCE</scope>
</reference>
<dbReference type="SUPFAM" id="SSF54060">
    <property type="entry name" value="His-Me finger endonucleases"/>
    <property type="match status" value="1"/>
</dbReference>
<gene>
    <name evidence="2" type="ORF">LCGC14_0513770</name>
</gene>
<sequence>MVSSRSITNGRRVSGPQFEGFAVYLTAGPYPRIFLDGRNIDIHIFVWERAHGPRPPRHKVHHKDEDTSNYSLANLELLTDSDHKRLHAGWQREAGVWVLKPCKRCQQMLPLDAFYARPGRTPSALCKRCQITAMVQHRRLHPEKQRLYDQRYYAKKKALRAKGGT</sequence>
<proteinExistence type="predicted"/>
<accession>A0A0F9S0F5</accession>
<evidence type="ECO:0000313" key="2">
    <source>
        <dbReference type="EMBL" id="KKN62240.1"/>
    </source>
</evidence>
<dbReference type="EMBL" id="LAZR01000631">
    <property type="protein sequence ID" value="KKN62240.1"/>
    <property type="molecule type" value="Genomic_DNA"/>
</dbReference>
<comment type="caution">
    <text evidence="2">The sequence shown here is derived from an EMBL/GenBank/DDBJ whole genome shotgun (WGS) entry which is preliminary data.</text>
</comment>
<name>A0A0F9S0F5_9ZZZZ</name>
<evidence type="ECO:0000259" key="1">
    <source>
        <dbReference type="Pfam" id="PF13392"/>
    </source>
</evidence>
<dbReference type="InterPro" id="IPR003615">
    <property type="entry name" value="HNH_nuc"/>
</dbReference>
<dbReference type="AlphaFoldDB" id="A0A0F9S0F5"/>